<dbReference type="PANTHER" id="PTHR23242">
    <property type="entry name" value="TRANSCRIPTION FACTOR HOXA13"/>
    <property type="match status" value="1"/>
</dbReference>
<dbReference type="PROSITE" id="PS51257">
    <property type="entry name" value="PROKAR_LIPOPROTEIN"/>
    <property type="match status" value="1"/>
</dbReference>
<dbReference type="RefSeq" id="WP_344640506.1">
    <property type="nucleotide sequence ID" value="NZ_BAAATR010000046.1"/>
</dbReference>
<protein>
    <recommendedName>
        <fullName evidence="5">DUF2637 domain-containing protein</fullName>
    </recommendedName>
</protein>
<dbReference type="Proteomes" id="UP001500305">
    <property type="component" value="Unassembled WGS sequence"/>
</dbReference>
<keyword evidence="2" id="KW-0472">Membrane</keyword>
<organism evidence="3 4">
    <name type="scientific">Kitasatospora cystarginea</name>
    <dbReference type="NCBI Taxonomy" id="58350"/>
    <lineage>
        <taxon>Bacteria</taxon>
        <taxon>Bacillati</taxon>
        <taxon>Actinomycetota</taxon>
        <taxon>Actinomycetes</taxon>
        <taxon>Kitasatosporales</taxon>
        <taxon>Streptomycetaceae</taxon>
        <taxon>Kitasatospora</taxon>
    </lineage>
</organism>
<keyword evidence="4" id="KW-1185">Reference proteome</keyword>
<feature type="region of interest" description="Disordered" evidence="1">
    <location>
        <begin position="415"/>
        <end position="446"/>
    </location>
</feature>
<keyword evidence="2" id="KW-0812">Transmembrane</keyword>
<evidence type="ECO:0000256" key="1">
    <source>
        <dbReference type="SAM" id="MobiDB-lite"/>
    </source>
</evidence>
<dbReference type="PANTHER" id="PTHR23242:SF9">
    <property type="entry name" value="TRANSCRIPTION FACTOR HOXA13"/>
    <property type="match status" value="1"/>
</dbReference>
<dbReference type="EMBL" id="BAAATR010000046">
    <property type="protein sequence ID" value="GAA2273223.1"/>
    <property type="molecule type" value="Genomic_DNA"/>
</dbReference>
<name>A0ABN3EW44_9ACTN</name>
<gene>
    <name evidence="3" type="ORF">GCM10010430_68980</name>
</gene>
<dbReference type="InterPro" id="IPR021235">
    <property type="entry name" value="DUF2637"/>
</dbReference>
<feature type="compositionally biased region" description="Low complexity" evidence="1">
    <location>
        <begin position="415"/>
        <end position="424"/>
    </location>
</feature>
<reference evidence="3 4" key="1">
    <citation type="journal article" date="2019" name="Int. J. Syst. Evol. Microbiol.">
        <title>The Global Catalogue of Microorganisms (GCM) 10K type strain sequencing project: providing services to taxonomists for standard genome sequencing and annotation.</title>
        <authorList>
            <consortium name="The Broad Institute Genomics Platform"/>
            <consortium name="The Broad Institute Genome Sequencing Center for Infectious Disease"/>
            <person name="Wu L."/>
            <person name="Ma J."/>
        </authorList>
    </citation>
    <scope>NUCLEOTIDE SEQUENCE [LARGE SCALE GENOMIC DNA]</scope>
    <source>
        <strain evidence="3 4">JCM 7356</strain>
    </source>
</reference>
<accession>A0ABN3EW44</accession>
<feature type="transmembrane region" description="Helical" evidence="2">
    <location>
        <begin position="12"/>
        <end position="36"/>
    </location>
</feature>
<proteinExistence type="predicted"/>
<evidence type="ECO:0000313" key="3">
    <source>
        <dbReference type="EMBL" id="GAA2273223.1"/>
    </source>
</evidence>
<evidence type="ECO:0008006" key="5">
    <source>
        <dbReference type="Google" id="ProtNLM"/>
    </source>
</evidence>
<evidence type="ECO:0000256" key="2">
    <source>
        <dbReference type="SAM" id="Phobius"/>
    </source>
</evidence>
<feature type="transmembrane region" description="Helical" evidence="2">
    <location>
        <begin position="48"/>
        <end position="72"/>
    </location>
</feature>
<feature type="region of interest" description="Disordered" evidence="1">
    <location>
        <begin position="499"/>
        <end position="528"/>
    </location>
</feature>
<dbReference type="Pfam" id="PF10935">
    <property type="entry name" value="DUF2637"/>
    <property type="match status" value="1"/>
</dbReference>
<evidence type="ECO:0000313" key="4">
    <source>
        <dbReference type="Proteomes" id="UP001500305"/>
    </source>
</evidence>
<feature type="transmembrane region" description="Helical" evidence="2">
    <location>
        <begin position="84"/>
        <end position="101"/>
    </location>
</feature>
<sequence length="594" mass="62341">MARPSLTRAHRALLGVVAAGACVISGIGFAGSYNAVRELAMEKGFGTFAYAFPIGVDAGIVVLLALDLVLTWLRIPFPLLRQTAWLLTGATIAFNAAASWGDALGMAMHAVIPVLFVVVVEASRHAVGRIAAITADRHMESVRLMRWVLSPVPTFRLWRRMKLWELRSYDETVRLEQNRLVYRAQLRFRYGRGWRRSAPFQALLPLKLAKYGVPLDPSILDRIDGPLGPAKSAAQSGTAAQPVQAAHAGVGQLEAGHPATAYADPAEAQAQAQAAAIQAAVARATGASATGTAAGAAQVAEGQEPAVPGAAVSAAVAVPTLAKLAAVRLRDANDPAGEETPLAPVQSELNVWAARVVPTNAKQGGAADGARMPGQTSPWFKPPRDPRPAPQETDPVVEVPLAAVAGAGTGAAAAVRPTAAQPAGPQHPVANGPVAQGTPGPRGPRPVRLEQLVPDAVTETALPVTALSDQPISLQTPMTDAQSIARTTVAAADMTKAAGAEAVSDTAPETAPVTEQEEQDRRPAATPLDPDVCFEALIGYIDQYGHHPQPKRFAQYLSDEFGLVGSRPDGSVNQAEVDRIWHQLQDRYVASGRD</sequence>
<keyword evidence="2" id="KW-1133">Transmembrane helix</keyword>
<comment type="caution">
    <text evidence="3">The sequence shown here is derived from an EMBL/GenBank/DDBJ whole genome shotgun (WGS) entry which is preliminary data.</text>
</comment>
<feature type="region of interest" description="Disordered" evidence="1">
    <location>
        <begin position="362"/>
        <end position="393"/>
    </location>
</feature>